<dbReference type="CDD" id="cd11398">
    <property type="entry name" value="bHLHzip_scCBP1"/>
    <property type="match status" value="1"/>
</dbReference>
<dbReference type="Proteomes" id="UP000319731">
    <property type="component" value="Unassembled WGS sequence"/>
</dbReference>
<feature type="coiled-coil region" evidence="3">
    <location>
        <begin position="197"/>
        <end position="231"/>
    </location>
</feature>
<evidence type="ECO:0000256" key="2">
    <source>
        <dbReference type="ARBA" id="ARBA00023242"/>
    </source>
</evidence>
<keyword evidence="2" id="KW-0539">Nucleus</keyword>
<keyword evidence="7" id="KW-1185">Reference proteome</keyword>
<feature type="region of interest" description="Disordered" evidence="4">
    <location>
        <begin position="70"/>
        <end position="144"/>
    </location>
</feature>
<organism evidence="6 7">
    <name type="scientific">Synchytrium microbalum</name>
    <dbReference type="NCBI Taxonomy" id="1806994"/>
    <lineage>
        <taxon>Eukaryota</taxon>
        <taxon>Fungi</taxon>
        <taxon>Fungi incertae sedis</taxon>
        <taxon>Chytridiomycota</taxon>
        <taxon>Chytridiomycota incertae sedis</taxon>
        <taxon>Chytridiomycetes</taxon>
        <taxon>Synchytriales</taxon>
        <taxon>Synchytriaceae</taxon>
        <taxon>Synchytrium</taxon>
    </lineage>
</organism>
<dbReference type="GeneID" id="42003592"/>
<protein>
    <recommendedName>
        <fullName evidence="5">BHLH domain-containing protein</fullName>
    </recommendedName>
</protein>
<evidence type="ECO:0000256" key="3">
    <source>
        <dbReference type="SAM" id="Coils"/>
    </source>
</evidence>
<feature type="region of interest" description="Disordered" evidence="4">
    <location>
        <begin position="234"/>
        <end position="259"/>
    </location>
</feature>
<dbReference type="Pfam" id="PF00010">
    <property type="entry name" value="HLH"/>
    <property type="match status" value="1"/>
</dbReference>
<dbReference type="Gene3D" id="4.10.280.10">
    <property type="entry name" value="Helix-loop-helix DNA-binding domain"/>
    <property type="match status" value="1"/>
</dbReference>
<evidence type="ECO:0000313" key="7">
    <source>
        <dbReference type="Proteomes" id="UP000319731"/>
    </source>
</evidence>
<dbReference type="GO" id="GO:0046983">
    <property type="term" value="F:protein dimerization activity"/>
    <property type="evidence" value="ECO:0007669"/>
    <property type="project" value="InterPro"/>
</dbReference>
<dbReference type="SMART" id="SM00353">
    <property type="entry name" value="HLH"/>
    <property type="match status" value="1"/>
</dbReference>
<reference evidence="6 7" key="1">
    <citation type="journal article" date="2019" name="Sci. Rep.">
        <title>Comparative genomics of chytrid fungi reveal insights into the obligate biotrophic and pathogenic lifestyle of Synchytrium endobioticum.</title>
        <authorList>
            <person name="van de Vossenberg B.T.L.H."/>
            <person name="Warris S."/>
            <person name="Nguyen H.D.T."/>
            <person name="van Gent-Pelzer M.P.E."/>
            <person name="Joly D.L."/>
            <person name="van de Geest H.C."/>
            <person name="Bonants P.J.M."/>
            <person name="Smith D.S."/>
            <person name="Levesque C.A."/>
            <person name="van der Lee T.A.J."/>
        </authorList>
    </citation>
    <scope>NUCLEOTIDE SEQUENCE [LARGE SCALE GENOMIC DNA]</scope>
    <source>
        <strain evidence="6 7">JEL517</strain>
    </source>
</reference>
<dbReference type="PANTHER" id="PTHR47787">
    <property type="entry name" value="CENTROMERE-BINDING PROTEIN 1"/>
    <property type="match status" value="1"/>
</dbReference>
<dbReference type="InterPro" id="IPR047206">
    <property type="entry name" value="bHLHzip_scCBP1-like"/>
</dbReference>
<proteinExistence type="predicted"/>
<dbReference type="EMBL" id="QEAO01000010">
    <property type="protein sequence ID" value="TPX35145.1"/>
    <property type="molecule type" value="Genomic_DNA"/>
</dbReference>
<dbReference type="GO" id="GO:0003700">
    <property type="term" value="F:DNA-binding transcription factor activity"/>
    <property type="evidence" value="ECO:0007669"/>
    <property type="project" value="InterPro"/>
</dbReference>
<evidence type="ECO:0000313" key="6">
    <source>
        <dbReference type="EMBL" id="TPX35145.1"/>
    </source>
</evidence>
<gene>
    <name evidence="6" type="ORF">SmJEL517_g02367</name>
</gene>
<feature type="domain" description="BHLH" evidence="5">
    <location>
        <begin position="134"/>
        <end position="182"/>
    </location>
</feature>
<comment type="caution">
    <text evidence="6">The sequence shown here is derived from an EMBL/GenBank/DDBJ whole genome shotgun (WGS) entry which is preliminary data.</text>
</comment>
<dbReference type="PROSITE" id="PS50888">
    <property type="entry name" value="BHLH"/>
    <property type="match status" value="1"/>
</dbReference>
<feature type="region of interest" description="Disordered" evidence="4">
    <location>
        <begin position="1"/>
        <end position="34"/>
    </location>
</feature>
<name>A0A507CC54_9FUNG</name>
<dbReference type="RefSeq" id="XP_031025730.1">
    <property type="nucleotide sequence ID" value="XM_031168295.1"/>
</dbReference>
<keyword evidence="1" id="KW-0238">DNA-binding</keyword>
<accession>A0A507CC54</accession>
<dbReference type="AlphaFoldDB" id="A0A507CC54"/>
<dbReference type="SUPFAM" id="SSF47459">
    <property type="entry name" value="HLH, helix-loop-helix DNA-binding domain"/>
    <property type="match status" value="1"/>
</dbReference>
<keyword evidence="3" id="KW-0175">Coiled coil</keyword>
<evidence type="ECO:0000256" key="4">
    <source>
        <dbReference type="SAM" id="MobiDB-lite"/>
    </source>
</evidence>
<sequence>MAYSSNESAEEEYGGFTLYSGGPTDTPSPQPSTSLQQNLIYDQHNNINNIHPNIPTSGVGLATIVTRSSRTRNGGHHNTTSTIQQHHTSNGTSSSSSSITKEHRETRQKNNHNVNELDSKDAKSPVGSEEWVAQRRQNHKEVERRRREAINDGINELAKLVPEGEKNKGRILQRAVTYIQELRDNEGANIEKWTMEKLVCEQAIQELSDRNVALQEENERLRAHIQELHAAMTGVGQQQQQQQQLQLHQQQQGDDDDLKILKRIRR</sequence>
<dbReference type="GO" id="GO:0003677">
    <property type="term" value="F:DNA binding"/>
    <property type="evidence" value="ECO:0007669"/>
    <property type="project" value="UniProtKB-KW"/>
</dbReference>
<dbReference type="PANTHER" id="PTHR47787:SF1">
    <property type="entry name" value="CENTROMERE-BINDING PROTEIN 1"/>
    <property type="match status" value="1"/>
</dbReference>
<feature type="compositionally biased region" description="Low complexity" evidence="4">
    <location>
        <begin position="237"/>
        <end position="252"/>
    </location>
</feature>
<dbReference type="InterPro" id="IPR036638">
    <property type="entry name" value="HLH_DNA-bd_sf"/>
</dbReference>
<feature type="compositionally biased region" description="Polar residues" evidence="4">
    <location>
        <begin position="76"/>
        <end position="92"/>
    </location>
</feature>
<evidence type="ECO:0000259" key="5">
    <source>
        <dbReference type="PROSITE" id="PS50888"/>
    </source>
</evidence>
<dbReference type="GO" id="GO:0005634">
    <property type="term" value="C:nucleus"/>
    <property type="evidence" value="ECO:0007669"/>
    <property type="project" value="TreeGrafter"/>
</dbReference>
<dbReference type="OrthoDB" id="71302at2759"/>
<dbReference type="STRING" id="1806994.A0A507CC54"/>
<feature type="compositionally biased region" description="Low complexity" evidence="4">
    <location>
        <begin position="23"/>
        <end position="34"/>
    </location>
</feature>
<evidence type="ECO:0000256" key="1">
    <source>
        <dbReference type="ARBA" id="ARBA00023125"/>
    </source>
</evidence>
<dbReference type="InterPro" id="IPR011598">
    <property type="entry name" value="bHLH_dom"/>
</dbReference>